<dbReference type="Pfam" id="PF00535">
    <property type="entry name" value="Glycos_transf_2"/>
    <property type="match status" value="1"/>
</dbReference>
<reference evidence="2 3" key="1">
    <citation type="submission" date="2020-08" db="EMBL/GenBank/DDBJ databases">
        <title>The Agave Microbiome: Exploring the role of microbial communities in plant adaptations to desert environments.</title>
        <authorList>
            <person name="Partida-Martinez L.P."/>
        </authorList>
    </citation>
    <scope>NUCLEOTIDE SEQUENCE [LARGE SCALE GENOMIC DNA]</scope>
    <source>
        <strain evidence="2 3">AS2.3</strain>
    </source>
</reference>
<dbReference type="EMBL" id="JACCBY010000001">
    <property type="protein sequence ID" value="NYD88853.1"/>
    <property type="molecule type" value="Genomic_DNA"/>
</dbReference>
<dbReference type="InterPro" id="IPR029044">
    <property type="entry name" value="Nucleotide-diphossugar_trans"/>
</dbReference>
<dbReference type="Proteomes" id="UP000517753">
    <property type="component" value="Unassembled WGS sequence"/>
</dbReference>
<dbReference type="RefSeq" id="WP_179507398.1">
    <property type="nucleotide sequence ID" value="NZ_JACCBY010000001.1"/>
</dbReference>
<evidence type="ECO:0000313" key="2">
    <source>
        <dbReference type="EMBL" id="NYD88853.1"/>
    </source>
</evidence>
<evidence type="ECO:0000259" key="1">
    <source>
        <dbReference type="Pfam" id="PF00535"/>
    </source>
</evidence>
<dbReference type="GO" id="GO:0016758">
    <property type="term" value="F:hexosyltransferase activity"/>
    <property type="evidence" value="ECO:0007669"/>
    <property type="project" value="UniProtKB-ARBA"/>
</dbReference>
<dbReference type="PANTHER" id="PTHR22916:SF3">
    <property type="entry name" value="UDP-GLCNAC:BETAGAL BETA-1,3-N-ACETYLGLUCOSAMINYLTRANSFERASE-LIKE PROTEIN 1"/>
    <property type="match status" value="1"/>
</dbReference>
<protein>
    <submittedName>
        <fullName evidence="2">GT2 family glycosyltransferase</fullName>
    </submittedName>
</protein>
<keyword evidence="2" id="KW-0808">Transferase</keyword>
<evidence type="ECO:0000313" key="3">
    <source>
        <dbReference type="Proteomes" id="UP000517753"/>
    </source>
</evidence>
<dbReference type="Gene3D" id="3.90.550.10">
    <property type="entry name" value="Spore Coat Polysaccharide Biosynthesis Protein SpsA, Chain A"/>
    <property type="match status" value="1"/>
</dbReference>
<dbReference type="InterPro" id="IPR001173">
    <property type="entry name" value="Glyco_trans_2-like"/>
</dbReference>
<accession>A0A7Y9FK90</accession>
<dbReference type="AlphaFoldDB" id="A0A7Y9FK90"/>
<gene>
    <name evidence="2" type="ORF">HD841_000622</name>
</gene>
<feature type="domain" description="Glycosyltransferase 2-like" evidence="1">
    <location>
        <begin position="7"/>
        <end position="125"/>
    </location>
</feature>
<organism evidence="2 3">
    <name type="scientific">Sphingomonas melonis</name>
    <dbReference type="NCBI Taxonomy" id="152682"/>
    <lineage>
        <taxon>Bacteria</taxon>
        <taxon>Pseudomonadati</taxon>
        <taxon>Pseudomonadota</taxon>
        <taxon>Alphaproteobacteria</taxon>
        <taxon>Sphingomonadales</taxon>
        <taxon>Sphingomonadaceae</taxon>
        <taxon>Sphingomonas</taxon>
    </lineage>
</organism>
<keyword evidence="3" id="KW-1185">Reference proteome</keyword>
<dbReference type="PANTHER" id="PTHR22916">
    <property type="entry name" value="GLYCOSYLTRANSFERASE"/>
    <property type="match status" value="1"/>
</dbReference>
<dbReference type="SUPFAM" id="SSF53448">
    <property type="entry name" value="Nucleotide-diphospho-sugar transferases"/>
    <property type="match status" value="1"/>
</dbReference>
<sequence>MSTPIVSVIIPSYNGAHFIGETLESLAAQTLADWEAIVVDDCSSDTTRALVREWRDPRVRLIENEVNGGPVRTRNRGVAAARGRFVAGLDQDDLCLPERLARQVAYLDAHPDVVLVGTQAEQLRDGKVSAMHYAAHTTPELIAWLSWIENPLVWSTVMLRTAVARTLDPFTRPEMVYAEDFDLYHRVGAFGRIARLDTPLVRYRQHAGGVSKRFIDTMRDASMHVLAERHAGVLGVEDAAVLARLLVLHNMGGVPVPDRATLQRLGAGIATLQAAFLAQERPDTESRKLIRWETARRWARIGRTGLRSGSVGLADVLAARPAHLGLGYAGVETLAWSAAVGAVRRLRRRWRRAG</sequence>
<proteinExistence type="predicted"/>
<name>A0A7Y9FK90_9SPHN</name>
<comment type="caution">
    <text evidence="2">The sequence shown here is derived from an EMBL/GenBank/DDBJ whole genome shotgun (WGS) entry which is preliminary data.</text>
</comment>